<dbReference type="PANTHER" id="PTHR10366:SF564">
    <property type="entry name" value="STEROL-4-ALPHA-CARBOXYLATE 3-DEHYDROGENASE, DECARBOXYLATING"/>
    <property type="match status" value="1"/>
</dbReference>
<dbReference type="Gene3D" id="3.40.50.720">
    <property type="entry name" value="NAD(P)-binding Rossmann-like Domain"/>
    <property type="match status" value="1"/>
</dbReference>
<comment type="caution">
    <text evidence="3">The sequence shown here is derived from an EMBL/GenBank/DDBJ whole genome shotgun (WGS) entry which is preliminary data.</text>
</comment>
<protein>
    <submittedName>
        <fullName evidence="3">Aldehyde reductase</fullName>
    </submittedName>
</protein>
<dbReference type="GO" id="GO:0016616">
    <property type="term" value="F:oxidoreductase activity, acting on the CH-OH group of donors, NAD or NADP as acceptor"/>
    <property type="evidence" value="ECO:0007669"/>
    <property type="project" value="InterPro"/>
</dbReference>
<feature type="domain" description="3-beta hydroxysteroid dehydrogenase/isomerase" evidence="2">
    <location>
        <begin position="6"/>
        <end position="236"/>
    </location>
</feature>
<sequence length="340" mass="37374">MENHVLVTGGSGFLGLRIVAELLKQGYVVRTTLRSLKKQPQVLDALNDNGVPTENLSFVVADLSSDENWEAAMEDIDVVMSVASPMFFGKVKDENEVIRPALEGIQRVLKFADDAEVKRVVMTSNFGAVGFSNLDQSSVTTEADWTQENQPGLSVYEKSKLLAEKAAWQFMENSETDMELVTINPVAIFGPSLDEHMSGSFETIKYMTNGAGRLPNIALNVVDVRDVAAIHILAMKVEEAAGKRFIVSADGKITMPEIAQLLKAQLPEVSESVSTHVMPDFVLKMSALFSKRAKEAKLLLEINRNISNQQAKEVLGWTPIADQETAILNATDSLKKYNLI</sequence>
<accession>A0A239TH94</accession>
<gene>
    <name evidence="3" type="ORF">SPI02_21300</name>
</gene>
<dbReference type="OrthoDB" id="9778052at2"/>
<organism evidence="3 4">
    <name type="scientific">Staphylococcus piscifermentans</name>
    <dbReference type="NCBI Taxonomy" id="70258"/>
    <lineage>
        <taxon>Bacteria</taxon>
        <taxon>Bacillati</taxon>
        <taxon>Bacillota</taxon>
        <taxon>Bacilli</taxon>
        <taxon>Bacillales</taxon>
        <taxon>Staphylococcaceae</taxon>
        <taxon>Staphylococcus</taxon>
    </lineage>
</organism>
<dbReference type="InterPro" id="IPR002225">
    <property type="entry name" value="3Beta_OHSteriod_DH/Estase"/>
</dbReference>
<dbReference type="EMBL" id="BKAR01000033">
    <property type="protein sequence ID" value="GEP85545.1"/>
    <property type="molecule type" value="Genomic_DNA"/>
</dbReference>
<dbReference type="GO" id="GO:0006694">
    <property type="term" value="P:steroid biosynthetic process"/>
    <property type="evidence" value="ECO:0007669"/>
    <property type="project" value="InterPro"/>
</dbReference>
<reference evidence="3 4" key="1">
    <citation type="submission" date="2019-07" db="EMBL/GenBank/DDBJ databases">
        <title>Whole genome shotgun sequence of Staphylococcus piscifermentans NBRC 109625.</title>
        <authorList>
            <person name="Hosoyama A."/>
            <person name="Uohara A."/>
            <person name="Ohji S."/>
            <person name="Ichikawa N."/>
        </authorList>
    </citation>
    <scope>NUCLEOTIDE SEQUENCE [LARGE SCALE GENOMIC DNA]</scope>
    <source>
        <strain evidence="3 4">NBRC 109625</strain>
    </source>
</reference>
<dbReference type="RefSeq" id="WP_095102956.1">
    <property type="nucleotide sequence ID" value="NZ_BKAR01000033.1"/>
</dbReference>
<keyword evidence="4" id="KW-1185">Reference proteome</keyword>
<dbReference type="Pfam" id="PF01073">
    <property type="entry name" value="3Beta_HSD"/>
    <property type="match status" value="1"/>
</dbReference>
<dbReference type="InterPro" id="IPR036291">
    <property type="entry name" value="NAD(P)-bd_dom_sf"/>
</dbReference>
<evidence type="ECO:0000313" key="3">
    <source>
        <dbReference type="EMBL" id="GEP85545.1"/>
    </source>
</evidence>
<proteinExistence type="predicted"/>
<dbReference type="Proteomes" id="UP000321736">
    <property type="component" value="Unassembled WGS sequence"/>
</dbReference>
<evidence type="ECO:0000256" key="1">
    <source>
        <dbReference type="ARBA" id="ARBA00023002"/>
    </source>
</evidence>
<dbReference type="FunFam" id="3.40.50.720:FF:000336">
    <property type="entry name" value="Aldehyde reductase"/>
    <property type="match status" value="1"/>
</dbReference>
<dbReference type="PANTHER" id="PTHR10366">
    <property type="entry name" value="NAD DEPENDENT EPIMERASE/DEHYDRATASE"/>
    <property type="match status" value="1"/>
</dbReference>
<dbReference type="InterPro" id="IPR050425">
    <property type="entry name" value="NAD(P)_dehydrat-like"/>
</dbReference>
<name>A0A239TH94_9STAP</name>
<dbReference type="SUPFAM" id="SSF51735">
    <property type="entry name" value="NAD(P)-binding Rossmann-fold domains"/>
    <property type="match status" value="1"/>
</dbReference>
<evidence type="ECO:0000259" key="2">
    <source>
        <dbReference type="Pfam" id="PF01073"/>
    </source>
</evidence>
<evidence type="ECO:0000313" key="4">
    <source>
        <dbReference type="Proteomes" id="UP000321736"/>
    </source>
</evidence>
<keyword evidence="1" id="KW-0560">Oxidoreductase</keyword>
<dbReference type="AlphaFoldDB" id="A0A239TH94"/>